<accession>A0A154M401</accession>
<evidence type="ECO:0000313" key="2">
    <source>
        <dbReference type="Proteomes" id="UP000076321"/>
    </source>
</evidence>
<dbReference type="Proteomes" id="UP000076321">
    <property type="component" value="Unassembled WGS sequence"/>
</dbReference>
<dbReference type="AlphaFoldDB" id="A0A154M401"/>
<comment type="caution">
    <text evidence="1">The sequence shown here is derived from an EMBL/GenBank/DDBJ whole genome shotgun (WGS) entry which is preliminary data.</text>
</comment>
<protein>
    <submittedName>
        <fullName evidence="1">Uncharacterized protein</fullName>
    </submittedName>
</protein>
<dbReference type="EMBL" id="LQCI01000052">
    <property type="protein sequence ID" value="KZB79286.1"/>
    <property type="molecule type" value="Genomic_DNA"/>
</dbReference>
<sequence length="80" mass="8551">MSAPKLAAMIASNSVRTQTGSRQISSTKPACRVFGSRPAGRGTLVPYISITSRGVFTRFLTDTFLIAITVDCVKSVSKKI</sequence>
<organism evidence="1 2">
    <name type="scientific">Amycolatopsis regifaucium</name>
    <dbReference type="NCBI Taxonomy" id="546365"/>
    <lineage>
        <taxon>Bacteria</taxon>
        <taxon>Bacillati</taxon>
        <taxon>Actinomycetota</taxon>
        <taxon>Actinomycetes</taxon>
        <taxon>Pseudonocardiales</taxon>
        <taxon>Pseudonocardiaceae</taxon>
        <taxon>Amycolatopsis</taxon>
    </lineage>
</organism>
<proteinExistence type="predicted"/>
<reference evidence="1 2" key="1">
    <citation type="submission" date="2015-12" db="EMBL/GenBank/DDBJ databases">
        <title>Amycolatopsis regifaucium genome sequencing and assembly.</title>
        <authorList>
            <person name="Mayilraj S."/>
        </authorList>
    </citation>
    <scope>NUCLEOTIDE SEQUENCE [LARGE SCALE GENOMIC DNA]</scope>
    <source>
        <strain evidence="1 2">GY080</strain>
    </source>
</reference>
<name>A0A154M401_9PSEU</name>
<evidence type="ECO:0000313" key="1">
    <source>
        <dbReference type="EMBL" id="KZB79286.1"/>
    </source>
</evidence>
<gene>
    <name evidence="1" type="ORF">AVL48_16975</name>
</gene>